<dbReference type="InterPro" id="IPR001283">
    <property type="entry name" value="CRISP-related"/>
</dbReference>
<dbReference type="Gene3D" id="3.40.33.10">
    <property type="entry name" value="CAP"/>
    <property type="match status" value="1"/>
</dbReference>
<keyword evidence="4" id="KW-1185">Reference proteome</keyword>
<dbReference type="PRINTS" id="PR00837">
    <property type="entry name" value="V5TPXLIKE"/>
</dbReference>
<dbReference type="CDD" id="cd05381">
    <property type="entry name" value="CAP_PR-1"/>
    <property type="match status" value="1"/>
</dbReference>
<protein>
    <submittedName>
        <fullName evidence="3">OLC1v1010005C1</fullName>
    </submittedName>
</protein>
<feature type="signal peptide" evidence="1">
    <location>
        <begin position="1"/>
        <end position="23"/>
    </location>
</feature>
<dbReference type="SMART" id="SM00198">
    <property type="entry name" value="SCP"/>
    <property type="match status" value="1"/>
</dbReference>
<reference evidence="3" key="1">
    <citation type="submission" date="2023-03" db="EMBL/GenBank/DDBJ databases">
        <authorList>
            <person name="Julca I."/>
        </authorList>
    </citation>
    <scope>NUCLEOTIDE SEQUENCE</scope>
</reference>
<gene>
    <name evidence="3" type="ORF">OLC1_LOCUS17796</name>
</gene>
<dbReference type="SUPFAM" id="SSF55797">
    <property type="entry name" value="PR-1-like"/>
    <property type="match status" value="1"/>
</dbReference>
<evidence type="ECO:0000313" key="4">
    <source>
        <dbReference type="Proteomes" id="UP001161247"/>
    </source>
</evidence>
<dbReference type="EMBL" id="OX459123">
    <property type="protein sequence ID" value="CAI9110043.1"/>
    <property type="molecule type" value="Genomic_DNA"/>
</dbReference>
<dbReference type="FunFam" id="3.40.33.10:FF:000004">
    <property type="entry name" value="CAP, cysteine-rich secretory protein, antigen 5"/>
    <property type="match status" value="1"/>
</dbReference>
<organism evidence="3 4">
    <name type="scientific">Oldenlandia corymbosa var. corymbosa</name>
    <dbReference type="NCBI Taxonomy" id="529605"/>
    <lineage>
        <taxon>Eukaryota</taxon>
        <taxon>Viridiplantae</taxon>
        <taxon>Streptophyta</taxon>
        <taxon>Embryophyta</taxon>
        <taxon>Tracheophyta</taxon>
        <taxon>Spermatophyta</taxon>
        <taxon>Magnoliopsida</taxon>
        <taxon>eudicotyledons</taxon>
        <taxon>Gunneridae</taxon>
        <taxon>Pentapetalae</taxon>
        <taxon>asterids</taxon>
        <taxon>lamiids</taxon>
        <taxon>Gentianales</taxon>
        <taxon>Rubiaceae</taxon>
        <taxon>Rubioideae</taxon>
        <taxon>Spermacoceae</taxon>
        <taxon>Hedyotis-Oldenlandia complex</taxon>
        <taxon>Oldenlandia</taxon>
    </lineage>
</organism>
<accession>A0AAV1DTG1</accession>
<keyword evidence="1" id="KW-0732">Signal</keyword>
<dbReference type="InterPro" id="IPR035940">
    <property type="entry name" value="CAP_sf"/>
</dbReference>
<evidence type="ECO:0000259" key="2">
    <source>
        <dbReference type="SMART" id="SM00198"/>
    </source>
</evidence>
<evidence type="ECO:0000256" key="1">
    <source>
        <dbReference type="SAM" id="SignalP"/>
    </source>
</evidence>
<proteinExistence type="predicted"/>
<name>A0AAV1DTG1_OLDCO</name>
<feature type="chain" id="PRO_5043684747" evidence="1">
    <location>
        <begin position="24"/>
        <end position="185"/>
    </location>
</feature>
<dbReference type="InterPro" id="IPR014044">
    <property type="entry name" value="CAP_dom"/>
</dbReference>
<dbReference type="PANTHER" id="PTHR10334">
    <property type="entry name" value="CYSTEINE-RICH SECRETORY PROTEIN-RELATED"/>
    <property type="match status" value="1"/>
</dbReference>
<dbReference type="Proteomes" id="UP001161247">
    <property type="component" value="Chromosome 6"/>
</dbReference>
<evidence type="ECO:0000313" key="3">
    <source>
        <dbReference type="EMBL" id="CAI9110043.1"/>
    </source>
</evidence>
<feature type="domain" description="SCP" evidence="2">
    <location>
        <begin position="44"/>
        <end position="181"/>
    </location>
</feature>
<dbReference type="Pfam" id="PF00188">
    <property type="entry name" value="CAP"/>
    <property type="match status" value="1"/>
</dbReference>
<sequence>MGGRVIFTVIMAVMLVSITYGSAQVTSPTPTTPVVAPPPSSATNASQEFVDAHNQARKDVGVGPLKWSETLAKSASLTVRYQRDNRNCSFADLSNSQYGGNQLRASGVAVPPRTAVGIWVSEKQYYDYGNNTCTQGRSSCGVYTQVVWKNSVELGCGQAQCVKERSSLTVCFYNPPGNVVGEKPY</sequence>
<dbReference type="AlphaFoldDB" id="A0AAV1DTG1"/>